<keyword evidence="2" id="KW-1185">Reference proteome</keyword>
<protein>
    <submittedName>
        <fullName evidence="1">Uncharacterized protein</fullName>
    </submittedName>
</protein>
<dbReference type="InterPro" id="IPR054206">
    <property type="entry name" value="DUF6912"/>
</dbReference>
<evidence type="ECO:0000313" key="2">
    <source>
        <dbReference type="Proteomes" id="UP001500603"/>
    </source>
</evidence>
<organism evidence="1 2">
    <name type="scientific">Nocardia callitridis</name>
    <dbReference type="NCBI Taxonomy" id="648753"/>
    <lineage>
        <taxon>Bacteria</taxon>
        <taxon>Bacillati</taxon>
        <taxon>Actinomycetota</taxon>
        <taxon>Actinomycetes</taxon>
        <taxon>Mycobacteriales</taxon>
        <taxon>Nocardiaceae</taxon>
        <taxon>Nocardia</taxon>
    </lineage>
</organism>
<proteinExistence type="predicted"/>
<dbReference type="EMBL" id="BAABJM010000001">
    <property type="protein sequence ID" value="GAA5041536.1"/>
    <property type="molecule type" value="Genomic_DNA"/>
</dbReference>
<gene>
    <name evidence="1" type="ORF">GCM10023318_00700</name>
</gene>
<dbReference type="Proteomes" id="UP001500603">
    <property type="component" value="Unassembled WGS sequence"/>
</dbReference>
<name>A0ABP9JQF8_9NOCA</name>
<accession>A0ABP9JQF8</accession>
<reference evidence="2" key="1">
    <citation type="journal article" date="2019" name="Int. J. Syst. Evol. Microbiol.">
        <title>The Global Catalogue of Microorganisms (GCM) 10K type strain sequencing project: providing services to taxonomists for standard genome sequencing and annotation.</title>
        <authorList>
            <consortium name="The Broad Institute Genomics Platform"/>
            <consortium name="The Broad Institute Genome Sequencing Center for Infectious Disease"/>
            <person name="Wu L."/>
            <person name="Ma J."/>
        </authorList>
    </citation>
    <scope>NUCLEOTIDE SEQUENCE [LARGE SCALE GENOMIC DNA]</scope>
    <source>
        <strain evidence="2">JCM 18298</strain>
    </source>
</reference>
<sequence length="182" mass="19103">MSERGGSDGQKMRVYVPATVAMLRALVTDREIRALSGTAFAVTPALREAYSSGDDEELAEVALGEAARASLRLIAGEGTEGAEAGDAPIYRRAVIAADVVGAKLRSDLDDAVVRLAGPIEYARIASAHVDLAEAEPAVAKAVEVIDAADLGDPDAEFVLGDAEDHQLAWYAAQELPFLLDLL</sequence>
<dbReference type="Pfam" id="PF21853">
    <property type="entry name" value="DUF6912"/>
    <property type="match status" value="1"/>
</dbReference>
<comment type="caution">
    <text evidence="1">The sequence shown here is derived from an EMBL/GenBank/DDBJ whole genome shotgun (WGS) entry which is preliminary data.</text>
</comment>
<evidence type="ECO:0000313" key="1">
    <source>
        <dbReference type="EMBL" id="GAA5041536.1"/>
    </source>
</evidence>